<keyword evidence="4" id="KW-1185">Reference proteome</keyword>
<dbReference type="InterPro" id="IPR007461">
    <property type="entry name" value="Ysc84_actin-binding"/>
</dbReference>
<dbReference type="EMBL" id="PRDS01000002">
    <property type="protein sequence ID" value="PPB81526.1"/>
    <property type="molecule type" value="Genomic_DNA"/>
</dbReference>
<feature type="signal peptide" evidence="1">
    <location>
        <begin position="1"/>
        <end position="23"/>
    </location>
</feature>
<evidence type="ECO:0000256" key="1">
    <source>
        <dbReference type="SAM" id="SignalP"/>
    </source>
</evidence>
<organism evidence="3 4">
    <name type="scientific">Albidovulum inexpectatum</name>
    <dbReference type="NCBI Taxonomy" id="196587"/>
    <lineage>
        <taxon>Bacteria</taxon>
        <taxon>Pseudomonadati</taxon>
        <taxon>Pseudomonadota</taxon>
        <taxon>Alphaproteobacteria</taxon>
        <taxon>Rhodobacterales</taxon>
        <taxon>Paracoccaceae</taxon>
        <taxon>Albidovulum</taxon>
    </lineage>
</organism>
<accession>A0A2S5JJ35</accession>
<keyword evidence="1" id="KW-0732">Signal</keyword>
<dbReference type="OrthoDB" id="7847492at2"/>
<evidence type="ECO:0000259" key="2">
    <source>
        <dbReference type="Pfam" id="PF04366"/>
    </source>
</evidence>
<dbReference type="RefSeq" id="WP_104069376.1">
    <property type="nucleotide sequence ID" value="NZ_PRDS01000002.1"/>
</dbReference>
<proteinExistence type="predicted"/>
<dbReference type="Proteomes" id="UP000239736">
    <property type="component" value="Unassembled WGS sequence"/>
</dbReference>
<comment type="caution">
    <text evidence="3">The sequence shown here is derived from an EMBL/GenBank/DDBJ whole genome shotgun (WGS) entry which is preliminary data.</text>
</comment>
<dbReference type="PROSITE" id="PS51257">
    <property type="entry name" value="PROKAR_LIPOPROTEIN"/>
    <property type="match status" value="1"/>
</dbReference>
<name>A0A2S5JJ35_9RHOB</name>
<dbReference type="AlphaFoldDB" id="A0A2S5JJ35"/>
<feature type="chain" id="PRO_5015640914" evidence="1">
    <location>
        <begin position="24"/>
        <end position="186"/>
    </location>
</feature>
<evidence type="ECO:0000313" key="4">
    <source>
        <dbReference type="Proteomes" id="UP000239736"/>
    </source>
</evidence>
<sequence length="186" mass="19214">MSGISRRKAMICGAALLGVSACANGLGSQGAARLDARVDAARDYLLNTYPGTRELMEKAVGVLYMPLVTEAGLLTFGGGYGQGALRINDVTVDYYSATQASVGLQLGAQQYAHALFFMTPEALAEFRASPGWVAGANIAYALPDQGGSLGLDTATASAPIIALVYGQAGFIAGARLTGTKYTRIIP</sequence>
<evidence type="ECO:0000313" key="3">
    <source>
        <dbReference type="EMBL" id="PPB81526.1"/>
    </source>
</evidence>
<feature type="domain" description="Ysc84 actin-binding" evidence="2">
    <location>
        <begin position="99"/>
        <end position="182"/>
    </location>
</feature>
<dbReference type="Pfam" id="PF04366">
    <property type="entry name" value="Ysc84"/>
    <property type="match status" value="1"/>
</dbReference>
<gene>
    <name evidence="3" type="ORF">LV82_00735</name>
</gene>
<protein>
    <submittedName>
        <fullName evidence="3">Las17-binding protein actin regulator</fullName>
    </submittedName>
</protein>
<reference evidence="3 4" key="1">
    <citation type="submission" date="2018-01" db="EMBL/GenBank/DDBJ databases">
        <title>Genomic Encyclopedia of Archaeal and Bacterial Type Strains, Phase II (KMG-II): from individual species to whole genera.</title>
        <authorList>
            <person name="Goeker M."/>
        </authorList>
    </citation>
    <scope>NUCLEOTIDE SEQUENCE [LARGE SCALE GENOMIC DNA]</scope>
    <source>
        <strain evidence="3 4">DSM 12048</strain>
    </source>
</reference>